<comment type="caution">
    <text evidence="2">The sequence shown here is derived from an EMBL/GenBank/DDBJ whole genome shotgun (WGS) entry which is preliminary data.</text>
</comment>
<reference evidence="2" key="1">
    <citation type="submission" date="2022-01" db="EMBL/GenBank/DDBJ databases">
        <title>Collection of gut derived symbiotic bacterial strains cultured from healthy donors.</title>
        <authorList>
            <person name="Lin H."/>
            <person name="Kohout C."/>
            <person name="Waligurski E."/>
            <person name="Pamer E.G."/>
        </authorList>
    </citation>
    <scope>NUCLEOTIDE SEQUENCE</scope>
    <source>
        <strain evidence="2">DFI.7.46</strain>
    </source>
</reference>
<protein>
    <submittedName>
        <fullName evidence="2">Flavodoxin domain-containing protein</fullName>
    </submittedName>
</protein>
<dbReference type="Gene3D" id="3.40.50.360">
    <property type="match status" value="1"/>
</dbReference>
<evidence type="ECO:0000313" key="2">
    <source>
        <dbReference type="EMBL" id="MCG4616879.1"/>
    </source>
</evidence>
<name>A0AAJ1BA09_9ACTO</name>
<dbReference type="PANTHER" id="PTHR38030:SF2">
    <property type="entry name" value="PROTOPORPHYRINOGEN IX DEHYDROGENASE [QUINONE]"/>
    <property type="match status" value="1"/>
</dbReference>
<dbReference type="InterPro" id="IPR029039">
    <property type="entry name" value="Flavoprotein-like_sf"/>
</dbReference>
<dbReference type="GO" id="GO:0010181">
    <property type="term" value="F:FMN binding"/>
    <property type="evidence" value="ECO:0007669"/>
    <property type="project" value="InterPro"/>
</dbReference>
<organism evidence="2 3">
    <name type="scientific">Varibaculum cambriense</name>
    <dbReference type="NCBI Taxonomy" id="184870"/>
    <lineage>
        <taxon>Bacteria</taxon>
        <taxon>Bacillati</taxon>
        <taxon>Actinomycetota</taxon>
        <taxon>Actinomycetes</taxon>
        <taxon>Actinomycetales</taxon>
        <taxon>Actinomycetaceae</taxon>
        <taxon>Varibaculum</taxon>
    </lineage>
</organism>
<dbReference type="PANTHER" id="PTHR38030">
    <property type="entry name" value="PROTOPORPHYRINOGEN IX DEHYDROGENASE [MENAQUINONE]"/>
    <property type="match status" value="1"/>
</dbReference>
<dbReference type="InterPro" id="IPR026816">
    <property type="entry name" value="Flavodoxin_dom"/>
</dbReference>
<sequence length="162" mass="18032">MKVLVTIASKHGATEEVGKVIVEELENAGLEVDLEKPEEVYSLDGYGAVIIGSAVYLTKWMDTANDFCRRFASELRRTPLWAFSVGLSGVPEDKVQDPSRVGPVLLNIDPQEYVTFPGRLDPEELSLRERTVARLGGAVEGDFRDDQLVRDWAQKVIKEIKA</sequence>
<dbReference type="GO" id="GO:0006783">
    <property type="term" value="P:heme biosynthetic process"/>
    <property type="evidence" value="ECO:0007669"/>
    <property type="project" value="TreeGrafter"/>
</dbReference>
<dbReference type="GO" id="GO:0070819">
    <property type="term" value="F:menaquinone-dependent protoporphyrinogen oxidase activity"/>
    <property type="evidence" value="ECO:0007669"/>
    <property type="project" value="TreeGrafter"/>
</dbReference>
<dbReference type="SUPFAM" id="SSF52218">
    <property type="entry name" value="Flavoproteins"/>
    <property type="match status" value="1"/>
</dbReference>
<dbReference type="EMBL" id="JAKNHJ010000001">
    <property type="protein sequence ID" value="MCG4616879.1"/>
    <property type="molecule type" value="Genomic_DNA"/>
</dbReference>
<dbReference type="PROSITE" id="PS50902">
    <property type="entry name" value="FLAVODOXIN_LIKE"/>
    <property type="match status" value="1"/>
</dbReference>
<evidence type="ECO:0000259" key="1">
    <source>
        <dbReference type="PROSITE" id="PS50902"/>
    </source>
</evidence>
<dbReference type="InterPro" id="IPR052200">
    <property type="entry name" value="Protoporphyrinogen_IX_DH"/>
</dbReference>
<dbReference type="Proteomes" id="UP001200537">
    <property type="component" value="Unassembled WGS sequence"/>
</dbReference>
<accession>A0AAJ1BA09</accession>
<dbReference type="RefSeq" id="WP_038108666.1">
    <property type="nucleotide sequence ID" value="NZ_CBCTPO010000003.1"/>
</dbReference>
<dbReference type="InterPro" id="IPR008254">
    <property type="entry name" value="Flavodoxin/NO_synth"/>
</dbReference>
<dbReference type="AlphaFoldDB" id="A0AAJ1BA09"/>
<gene>
    <name evidence="2" type="ORF">L0M99_00005</name>
</gene>
<feature type="domain" description="Flavodoxin-like" evidence="1">
    <location>
        <begin position="3"/>
        <end position="157"/>
    </location>
</feature>
<evidence type="ECO:0000313" key="3">
    <source>
        <dbReference type="Proteomes" id="UP001200537"/>
    </source>
</evidence>
<dbReference type="Pfam" id="PF12724">
    <property type="entry name" value="Flavodoxin_5"/>
    <property type="match status" value="1"/>
</dbReference>
<proteinExistence type="predicted"/>